<dbReference type="InterPro" id="IPR013517">
    <property type="entry name" value="FG-GAP"/>
</dbReference>
<dbReference type="SUPFAM" id="SSF69318">
    <property type="entry name" value="Integrin alpha N-terminal domain"/>
    <property type="match status" value="1"/>
</dbReference>
<evidence type="ECO:0000313" key="2">
    <source>
        <dbReference type="EMBL" id="GGQ22323.1"/>
    </source>
</evidence>
<dbReference type="Proteomes" id="UP000611554">
    <property type="component" value="Unassembled WGS sequence"/>
</dbReference>
<protein>
    <submittedName>
        <fullName evidence="2">Uncharacterized protein</fullName>
    </submittedName>
</protein>
<keyword evidence="1" id="KW-0732">Signal</keyword>
<accession>A0ABQ2RCI1</accession>
<sequence>MTGPAPAGAYAATPCTAADLYAHRTVTPSTITAGAKFGTTSVSGDFNKDGYADVAVGLRDRFVKNPGDMRRYLSRPEMDAALKPKKGSLGRVNIGKAVERAAARHPDIRQHFAAVGGRDMPDFVALRTMRMYEVTTNSPSAFFNHVNRGYVDPTAYIGYKQVPFGTGLLPRLPQPSIIEPKFPFLPGAGP</sequence>
<keyword evidence="3" id="KW-1185">Reference proteome</keyword>
<dbReference type="EMBL" id="BMQJ01000018">
    <property type="protein sequence ID" value="GGQ22323.1"/>
    <property type="molecule type" value="Genomic_DNA"/>
</dbReference>
<dbReference type="RefSeq" id="WP_189249878.1">
    <property type="nucleotide sequence ID" value="NZ_BMQJ01000018.1"/>
</dbReference>
<organism evidence="2 3">
    <name type="scientific">Streptosporangium pseudovulgare</name>
    <dbReference type="NCBI Taxonomy" id="35765"/>
    <lineage>
        <taxon>Bacteria</taxon>
        <taxon>Bacillati</taxon>
        <taxon>Actinomycetota</taxon>
        <taxon>Actinomycetes</taxon>
        <taxon>Streptosporangiales</taxon>
        <taxon>Streptosporangiaceae</taxon>
        <taxon>Streptosporangium</taxon>
    </lineage>
</organism>
<name>A0ABQ2RCI1_9ACTN</name>
<proteinExistence type="predicted"/>
<evidence type="ECO:0000313" key="3">
    <source>
        <dbReference type="Proteomes" id="UP000611554"/>
    </source>
</evidence>
<dbReference type="Pfam" id="PF01839">
    <property type="entry name" value="FG-GAP"/>
    <property type="match status" value="1"/>
</dbReference>
<evidence type="ECO:0000256" key="1">
    <source>
        <dbReference type="ARBA" id="ARBA00022729"/>
    </source>
</evidence>
<dbReference type="InterPro" id="IPR028994">
    <property type="entry name" value="Integrin_alpha_N"/>
</dbReference>
<comment type="caution">
    <text evidence="2">The sequence shown here is derived from an EMBL/GenBank/DDBJ whole genome shotgun (WGS) entry which is preliminary data.</text>
</comment>
<gene>
    <name evidence="2" type="ORF">GCM10010140_60780</name>
</gene>
<reference evidence="3" key="1">
    <citation type="journal article" date="2019" name="Int. J. Syst. Evol. Microbiol.">
        <title>The Global Catalogue of Microorganisms (GCM) 10K type strain sequencing project: providing services to taxonomists for standard genome sequencing and annotation.</title>
        <authorList>
            <consortium name="The Broad Institute Genomics Platform"/>
            <consortium name="The Broad Institute Genome Sequencing Center for Infectious Disease"/>
            <person name="Wu L."/>
            <person name="Ma J."/>
        </authorList>
    </citation>
    <scope>NUCLEOTIDE SEQUENCE [LARGE SCALE GENOMIC DNA]</scope>
    <source>
        <strain evidence="3">JCM 3115</strain>
    </source>
</reference>